<dbReference type="RefSeq" id="XP_017996306.1">
    <property type="nucleotide sequence ID" value="XM_018147738.1"/>
</dbReference>
<accession>A0A0N1HJ43</accession>
<dbReference type="EMBL" id="LFJN01000032">
    <property type="protein sequence ID" value="KPI36343.1"/>
    <property type="molecule type" value="Genomic_DNA"/>
</dbReference>
<feature type="region of interest" description="Disordered" evidence="1">
    <location>
        <begin position="65"/>
        <end position="105"/>
    </location>
</feature>
<organism evidence="2 3">
    <name type="scientific">Cyphellophora attinorum</name>
    <dbReference type="NCBI Taxonomy" id="1664694"/>
    <lineage>
        <taxon>Eukaryota</taxon>
        <taxon>Fungi</taxon>
        <taxon>Dikarya</taxon>
        <taxon>Ascomycota</taxon>
        <taxon>Pezizomycotina</taxon>
        <taxon>Eurotiomycetes</taxon>
        <taxon>Chaetothyriomycetidae</taxon>
        <taxon>Chaetothyriales</taxon>
        <taxon>Cyphellophoraceae</taxon>
        <taxon>Cyphellophora</taxon>
    </lineage>
</organism>
<sequence length="124" mass="13706">MGSLGMAEQALVEKALNAGQQVMAHQSLLLDENWRLIEQNLEKQVRTSTVSRKVGMAKVMSHEDIVHAGVSQTQETARSPTEMVKKGLRGSQGTKKSRTGKASTRAITRTGIQESLKWTELDMR</sequence>
<evidence type="ECO:0000313" key="3">
    <source>
        <dbReference type="Proteomes" id="UP000038010"/>
    </source>
</evidence>
<dbReference type="GeneID" id="28739618"/>
<name>A0A0N1HJ43_9EURO</name>
<protein>
    <submittedName>
        <fullName evidence="2">Uncharacterized protein</fullName>
    </submittedName>
</protein>
<evidence type="ECO:0000313" key="2">
    <source>
        <dbReference type="EMBL" id="KPI36343.1"/>
    </source>
</evidence>
<gene>
    <name evidence="2" type="ORF">AB675_7375</name>
</gene>
<evidence type="ECO:0000256" key="1">
    <source>
        <dbReference type="SAM" id="MobiDB-lite"/>
    </source>
</evidence>
<reference evidence="2 3" key="1">
    <citation type="submission" date="2015-06" db="EMBL/GenBank/DDBJ databases">
        <title>Draft genome of the ant-associated black yeast Phialophora attae CBS 131958.</title>
        <authorList>
            <person name="Moreno L.F."/>
            <person name="Stielow B.J."/>
            <person name="de Hoog S."/>
            <person name="Vicente V.A."/>
            <person name="Weiss V.A."/>
            <person name="de Vries M."/>
            <person name="Cruz L.M."/>
            <person name="Souza E.M."/>
        </authorList>
    </citation>
    <scope>NUCLEOTIDE SEQUENCE [LARGE SCALE GENOMIC DNA]</scope>
    <source>
        <strain evidence="2 3">CBS 131958</strain>
    </source>
</reference>
<dbReference type="Proteomes" id="UP000038010">
    <property type="component" value="Unassembled WGS sequence"/>
</dbReference>
<dbReference type="VEuPathDB" id="FungiDB:AB675_7375"/>
<dbReference type="AlphaFoldDB" id="A0A0N1HJ43"/>
<feature type="compositionally biased region" description="Polar residues" evidence="1">
    <location>
        <begin position="70"/>
        <end position="79"/>
    </location>
</feature>
<comment type="caution">
    <text evidence="2">The sequence shown here is derived from an EMBL/GenBank/DDBJ whole genome shotgun (WGS) entry which is preliminary data.</text>
</comment>
<keyword evidence="3" id="KW-1185">Reference proteome</keyword>
<proteinExistence type="predicted"/>